<dbReference type="PANTHER" id="PTHR24121:SF19">
    <property type="entry name" value="OS11G0247700 PROTEIN"/>
    <property type="match status" value="1"/>
</dbReference>
<dbReference type="AlphaFoldDB" id="A0A3B6G2J1"/>
<dbReference type="SMR" id="A0A3B6G2J1"/>
<feature type="repeat" description="ANK" evidence="1">
    <location>
        <begin position="276"/>
        <end position="298"/>
    </location>
</feature>
<dbReference type="STRING" id="4565.A0A3B6G2J1"/>
<evidence type="ECO:0000313" key="2">
    <source>
        <dbReference type="EnsemblPlants" id="TraesCS3B02G599100.1"/>
    </source>
</evidence>
<dbReference type="Proteomes" id="UP000019116">
    <property type="component" value="Chromosome 3B"/>
</dbReference>
<reference evidence="2" key="2">
    <citation type="submission" date="2018-10" db="UniProtKB">
        <authorList>
            <consortium name="EnsemblPlants"/>
        </authorList>
    </citation>
    <scope>IDENTIFICATION</scope>
</reference>
<dbReference type="EnsemblPlants" id="TraesCS3B02G599100.1">
    <property type="protein sequence ID" value="TraesCS3B02G599100.1"/>
    <property type="gene ID" value="TraesCS3B02G599100"/>
</dbReference>
<dbReference type="Gramene" id="TraesCS3B02G599100.1">
    <property type="protein sequence ID" value="TraesCS3B02G599100.1"/>
    <property type="gene ID" value="TraesCS3B02G599100"/>
</dbReference>
<dbReference type="Gramene" id="TraesCS3B03G1496900.1">
    <property type="protein sequence ID" value="TraesCS3B03G1496900.1.CDS"/>
    <property type="gene ID" value="TraesCS3B03G1496900"/>
</dbReference>
<accession>A0A3B6G2J1</accession>
<dbReference type="PaxDb" id="4565-Traes_3B_3B01BC20A.1"/>
<dbReference type="PROSITE" id="PS50088">
    <property type="entry name" value="ANK_REPEAT"/>
    <property type="match status" value="1"/>
</dbReference>
<dbReference type="PANTHER" id="PTHR24121">
    <property type="entry name" value="NO MECHANORECEPTOR POTENTIAL C, ISOFORM D-RELATED"/>
    <property type="match status" value="1"/>
</dbReference>
<dbReference type="SMART" id="SM00248">
    <property type="entry name" value="ANK"/>
    <property type="match status" value="9"/>
</dbReference>
<dbReference type="InterPro" id="IPR002110">
    <property type="entry name" value="Ankyrin_rpt"/>
</dbReference>
<evidence type="ECO:0000313" key="3">
    <source>
        <dbReference type="Proteomes" id="UP000019116"/>
    </source>
</evidence>
<dbReference type="Pfam" id="PF12796">
    <property type="entry name" value="Ank_2"/>
    <property type="match status" value="3"/>
</dbReference>
<organism evidence="2">
    <name type="scientific">Triticum aestivum</name>
    <name type="common">Wheat</name>
    <dbReference type="NCBI Taxonomy" id="4565"/>
    <lineage>
        <taxon>Eukaryota</taxon>
        <taxon>Viridiplantae</taxon>
        <taxon>Streptophyta</taxon>
        <taxon>Embryophyta</taxon>
        <taxon>Tracheophyta</taxon>
        <taxon>Spermatophyta</taxon>
        <taxon>Magnoliopsida</taxon>
        <taxon>Liliopsida</taxon>
        <taxon>Poales</taxon>
        <taxon>Poaceae</taxon>
        <taxon>BOP clade</taxon>
        <taxon>Pooideae</taxon>
        <taxon>Triticodae</taxon>
        <taxon>Triticeae</taxon>
        <taxon>Triticinae</taxon>
        <taxon>Triticum</taxon>
    </lineage>
</organism>
<keyword evidence="1" id="KW-0040">ANK repeat</keyword>
<protein>
    <submittedName>
        <fullName evidence="2">Uncharacterized protein</fullName>
    </submittedName>
</protein>
<dbReference type="OrthoDB" id="303876at2759"/>
<dbReference type="SUPFAM" id="SSF48403">
    <property type="entry name" value="Ankyrin repeat"/>
    <property type="match status" value="1"/>
</dbReference>
<keyword evidence="3" id="KW-1185">Reference proteome</keyword>
<evidence type="ECO:0000256" key="1">
    <source>
        <dbReference type="PROSITE-ProRule" id="PRU00023"/>
    </source>
</evidence>
<sequence>MDRRLLEAATSGDSKSMKDMASQDASILLRTTPQGSTCLHISSTHGHEGFCQDVLVLNQTLLTKVNSDRETPLIAAVMGGHASLASVLLGRCCMLGLSEVILQTDNDRCNALHHAINYNHKDLAMELIIAKPSLSHGVNKYGESPMFMAAMRDFTDIVEKLLDTHDSAHEGTYGHNALHAAARNGNAVIAKTIMATRPLLATEKSNDSKTPVHIAVIMDKIEVLRIFLEHDWSLGHVTHKEEYVSSLLFTAACRGNVGIARELLKHCPDAPYRLESGKTCLHVAVEGGHTEFVQFLLKEPQLQKLVNMRDGNGKTALHHAVNRCNPKIVAALLSRKETNFTIYDNHGESVIWQLRNATDHAKTLNWNEVAMLISNVLLACCCFRVHHCKVGGYGVPDLLSIIY</sequence>
<proteinExistence type="predicted"/>
<reference evidence="2" key="1">
    <citation type="submission" date="2018-08" db="EMBL/GenBank/DDBJ databases">
        <authorList>
            <person name="Rossello M."/>
        </authorList>
    </citation>
    <scope>NUCLEOTIDE SEQUENCE [LARGE SCALE GENOMIC DNA]</scope>
    <source>
        <strain evidence="2">cv. Chinese Spring</strain>
    </source>
</reference>
<dbReference type="Gene3D" id="1.25.40.20">
    <property type="entry name" value="Ankyrin repeat-containing domain"/>
    <property type="match status" value="3"/>
</dbReference>
<name>A0A3B6G2J1_WHEAT</name>
<dbReference type="PROSITE" id="PS50297">
    <property type="entry name" value="ANK_REP_REGION"/>
    <property type="match status" value="1"/>
</dbReference>
<dbReference type="InterPro" id="IPR036770">
    <property type="entry name" value="Ankyrin_rpt-contain_sf"/>
</dbReference>